<evidence type="ECO:0000313" key="2">
    <source>
        <dbReference type="EMBL" id="ETR69380.1"/>
    </source>
</evidence>
<accession>A0A1V1P3J1</accession>
<keyword evidence="1" id="KW-0472">Membrane</keyword>
<protein>
    <submittedName>
        <fullName evidence="2">Uncharacterized protein</fullName>
    </submittedName>
</protein>
<comment type="caution">
    <text evidence="2">The sequence shown here is derived from an EMBL/GenBank/DDBJ whole genome shotgun (WGS) entry which is preliminary data.</text>
</comment>
<keyword evidence="1" id="KW-1133">Transmembrane helix</keyword>
<dbReference type="EMBL" id="ATBP01000660">
    <property type="protein sequence ID" value="ETR69380.1"/>
    <property type="molecule type" value="Genomic_DNA"/>
</dbReference>
<sequence length="458" mass="53735">MFRQTQEQRWALALRCSCVCYRVILIKFFKIIFLEVPMAKRKRKKLTKPTEYQIFQNIISEADKKVDEKERSRYLASKCAGLQFAHIDNKQFIQFGVFLRVMNKETVDIPLLFISVAQDKVLCKKLEDNKLKISNKLARFEYKRAKELLEYADQSKDIKKYTNRHRLVERAMLQMFPYVQGIEKWQIEDIQISEINDFIAKCYLIRSRLALQKGAAIPEKKLEAIDKALKWSEKGSDKNLFIEIVLEKDRWALYTDPNWLKDAIAKFLKSTTIDFTIPIHWTVCNKARLVGIDFNDNTKIDQQMLTHPLSIIQDDSHYYPLYQAEAAFRLKDTKMFKEKLSFAVKHLEAHLGSPLWQDMISLIKKASSDNHFAGAWEKAAIDAWVKSKKAESRLKLSIQVRWYWSKSKDIYDLALLAAIQKENQTRSSHCLLQTHKKTDLQLNSSILKNILQIMMILP</sequence>
<dbReference type="AlphaFoldDB" id="A0A1V1P3J1"/>
<gene>
    <name evidence="2" type="ORF">OMM_03968</name>
</gene>
<evidence type="ECO:0000313" key="3">
    <source>
        <dbReference type="Proteomes" id="UP000189670"/>
    </source>
</evidence>
<keyword evidence="1" id="KW-0812">Transmembrane</keyword>
<dbReference type="Proteomes" id="UP000189670">
    <property type="component" value="Unassembled WGS sequence"/>
</dbReference>
<reference evidence="3" key="1">
    <citation type="submission" date="2012-11" db="EMBL/GenBank/DDBJ databases">
        <authorList>
            <person name="Lucero-Rivera Y.E."/>
            <person name="Tovar-Ramirez D."/>
        </authorList>
    </citation>
    <scope>NUCLEOTIDE SEQUENCE [LARGE SCALE GENOMIC DNA]</scope>
    <source>
        <strain evidence="3">Araruama</strain>
    </source>
</reference>
<name>A0A1V1P3J1_9BACT</name>
<proteinExistence type="predicted"/>
<evidence type="ECO:0000256" key="1">
    <source>
        <dbReference type="SAM" id="Phobius"/>
    </source>
</evidence>
<organism evidence="2 3">
    <name type="scientific">Candidatus Magnetoglobus multicellularis str. Araruama</name>
    <dbReference type="NCBI Taxonomy" id="890399"/>
    <lineage>
        <taxon>Bacteria</taxon>
        <taxon>Pseudomonadati</taxon>
        <taxon>Thermodesulfobacteriota</taxon>
        <taxon>Desulfobacteria</taxon>
        <taxon>Desulfobacterales</taxon>
        <taxon>Desulfobacteraceae</taxon>
        <taxon>Candidatus Magnetoglobus</taxon>
    </lineage>
</organism>
<feature type="transmembrane region" description="Helical" evidence="1">
    <location>
        <begin position="12"/>
        <end position="34"/>
    </location>
</feature>